<organism evidence="1 2">
    <name type="scientific">Paenibacillus qinlingensis</name>
    <dbReference type="NCBI Taxonomy" id="1837343"/>
    <lineage>
        <taxon>Bacteria</taxon>
        <taxon>Bacillati</taxon>
        <taxon>Bacillota</taxon>
        <taxon>Bacilli</taxon>
        <taxon>Bacillales</taxon>
        <taxon>Paenibacillaceae</taxon>
        <taxon>Paenibacillus</taxon>
    </lineage>
</organism>
<sequence>DVSEVNVQWSEAERLIIDVSVAGSELE</sequence>
<keyword evidence="2" id="KW-1185">Reference proteome</keyword>
<reference evidence="1 2" key="1">
    <citation type="submission" date="2023-07" db="EMBL/GenBank/DDBJ databases">
        <title>Sorghum-associated microbial communities from plants grown in Nebraska, USA.</title>
        <authorList>
            <person name="Schachtman D."/>
        </authorList>
    </citation>
    <scope>NUCLEOTIDE SEQUENCE [LARGE SCALE GENOMIC DNA]</scope>
    <source>
        <strain evidence="1 2">CC258</strain>
    </source>
</reference>
<gene>
    <name evidence="1" type="ORF">J2736_006802</name>
</gene>
<proteinExistence type="predicted"/>
<feature type="non-terminal residue" evidence="1">
    <location>
        <position position="1"/>
    </location>
</feature>
<name>A0ABU1P714_9BACL</name>
<evidence type="ECO:0000313" key="2">
    <source>
        <dbReference type="Proteomes" id="UP001267290"/>
    </source>
</evidence>
<accession>A0ABU1P714</accession>
<comment type="caution">
    <text evidence="1">The sequence shown here is derived from an EMBL/GenBank/DDBJ whole genome shotgun (WGS) entry which is preliminary data.</text>
</comment>
<evidence type="ECO:0000313" key="1">
    <source>
        <dbReference type="EMBL" id="MDR6555540.1"/>
    </source>
</evidence>
<dbReference type="EMBL" id="JAVDSB010000031">
    <property type="protein sequence ID" value="MDR6555540.1"/>
    <property type="molecule type" value="Genomic_DNA"/>
</dbReference>
<dbReference type="Proteomes" id="UP001267290">
    <property type="component" value="Unassembled WGS sequence"/>
</dbReference>
<protein>
    <submittedName>
        <fullName evidence="1">Uncharacterized protein</fullName>
    </submittedName>
</protein>